<gene>
    <name evidence="17" type="primary">uppP</name>
    <name evidence="18" type="ORF">EV209_1389</name>
</gene>
<keyword evidence="10 17" id="KW-1133">Transmembrane helix</keyword>
<dbReference type="PANTHER" id="PTHR30622:SF3">
    <property type="entry name" value="UNDECAPRENYL-DIPHOSPHATASE"/>
    <property type="match status" value="1"/>
</dbReference>
<evidence type="ECO:0000256" key="4">
    <source>
        <dbReference type="ARBA" id="ARBA00021581"/>
    </source>
</evidence>
<keyword evidence="5 17" id="KW-1003">Cell membrane</keyword>
<dbReference type="GO" id="GO:0008360">
    <property type="term" value="P:regulation of cell shape"/>
    <property type="evidence" value="ECO:0007669"/>
    <property type="project" value="UniProtKB-KW"/>
</dbReference>
<feature type="transmembrane region" description="Helical" evidence="17">
    <location>
        <begin position="263"/>
        <end position="280"/>
    </location>
</feature>
<comment type="miscellaneous">
    <text evidence="17">Bacitracin is thought to be involved in the inhibition of peptidoglycan synthesis by sequestering undecaprenyl diphosphate, thereby reducing the pool of lipid carrier available.</text>
</comment>
<dbReference type="GO" id="GO:0050380">
    <property type="term" value="F:undecaprenyl-diphosphatase activity"/>
    <property type="evidence" value="ECO:0007669"/>
    <property type="project" value="UniProtKB-UniRule"/>
</dbReference>
<reference evidence="18 19" key="1">
    <citation type="submission" date="2019-02" db="EMBL/GenBank/DDBJ databases">
        <title>Genomic Encyclopedia of Type Strains, Phase IV (KMG-IV): sequencing the most valuable type-strain genomes for metagenomic binning, comparative biology and taxonomic classification.</title>
        <authorList>
            <person name="Goeker M."/>
        </authorList>
    </citation>
    <scope>NUCLEOTIDE SEQUENCE [LARGE SCALE GENOMIC DNA]</scope>
    <source>
        <strain evidence="18 19">DSM 29486</strain>
    </source>
</reference>
<evidence type="ECO:0000256" key="13">
    <source>
        <dbReference type="ARBA" id="ARBA00023316"/>
    </source>
</evidence>
<evidence type="ECO:0000256" key="2">
    <source>
        <dbReference type="ARBA" id="ARBA00010621"/>
    </source>
</evidence>
<dbReference type="NCBIfam" id="NF001391">
    <property type="entry name" value="PRK00281.1-5"/>
    <property type="match status" value="1"/>
</dbReference>
<keyword evidence="11 17" id="KW-0472">Membrane</keyword>
<keyword evidence="7 17" id="KW-0378">Hydrolase</keyword>
<evidence type="ECO:0000256" key="17">
    <source>
        <dbReference type="HAMAP-Rule" id="MF_01006"/>
    </source>
</evidence>
<dbReference type="GO" id="GO:0005886">
    <property type="term" value="C:plasma membrane"/>
    <property type="evidence" value="ECO:0007669"/>
    <property type="project" value="UniProtKB-SubCell"/>
</dbReference>
<feature type="transmembrane region" description="Helical" evidence="17">
    <location>
        <begin position="121"/>
        <end position="139"/>
    </location>
</feature>
<evidence type="ECO:0000313" key="18">
    <source>
        <dbReference type="EMBL" id="RZT00952.1"/>
    </source>
</evidence>
<feature type="transmembrane region" description="Helical" evidence="17">
    <location>
        <begin position="91"/>
        <end position="109"/>
    </location>
</feature>
<dbReference type="GO" id="GO:0009252">
    <property type="term" value="P:peptidoglycan biosynthetic process"/>
    <property type="evidence" value="ECO:0007669"/>
    <property type="project" value="UniProtKB-KW"/>
</dbReference>
<dbReference type="GO" id="GO:0071555">
    <property type="term" value="P:cell wall organization"/>
    <property type="evidence" value="ECO:0007669"/>
    <property type="project" value="UniProtKB-KW"/>
</dbReference>
<dbReference type="Pfam" id="PF02673">
    <property type="entry name" value="BacA"/>
    <property type="match status" value="1"/>
</dbReference>
<dbReference type="NCBIfam" id="TIGR00753">
    <property type="entry name" value="undec_PP_bacA"/>
    <property type="match status" value="1"/>
</dbReference>
<accession>A0A4Q7PP81</accession>
<keyword evidence="9 17" id="KW-0573">Peptidoglycan synthesis</keyword>
<comment type="subcellular location">
    <subcellularLocation>
        <location evidence="1 17">Cell membrane</location>
        <topology evidence="1 17">Multi-pass membrane protein</topology>
    </subcellularLocation>
</comment>
<evidence type="ECO:0000256" key="16">
    <source>
        <dbReference type="ARBA" id="ARBA00047594"/>
    </source>
</evidence>
<dbReference type="Proteomes" id="UP000292927">
    <property type="component" value="Unassembled WGS sequence"/>
</dbReference>
<dbReference type="AlphaFoldDB" id="A0A4Q7PP81"/>
<evidence type="ECO:0000256" key="8">
    <source>
        <dbReference type="ARBA" id="ARBA00022960"/>
    </source>
</evidence>
<comment type="function">
    <text evidence="17">Catalyzes the dephosphorylation of undecaprenyl diphosphate (UPP). Confers resistance to bacitracin.</text>
</comment>
<feature type="transmembrane region" description="Helical" evidence="17">
    <location>
        <begin position="160"/>
        <end position="187"/>
    </location>
</feature>
<feature type="transmembrane region" description="Helical" evidence="17">
    <location>
        <begin position="231"/>
        <end position="251"/>
    </location>
</feature>
<dbReference type="EMBL" id="SGXF01000002">
    <property type="protein sequence ID" value="RZT00952.1"/>
    <property type="molecule type" value="Genomic_DNA"/>
</dbReference>
<evidence type="ECO:0000313" key="19">
    <source>
        <dbReference type="Proteomes" id="UP000292927"/>
    </source>
</evidence>
<organism evidence="18 19">
    <name type="scientific">Cuneatibacter caecimuris</name>
    <dbReference type="NCBI Taxonomy" id="1796618"/>
    <lineage>
        <taxon>Bacteria</taxon>
        <taxon>Bacillati</taxon>
        <taxon>Bacillota</taxon>
        <taxon>Clostridia</taxon>
        <taxon>Lachnospirales</taxon>
        <taxon>Lachnospiraceae</taxon>
        <taxon>Cuneatibacter</taxon>
    </lineage>
</organism>
<dbReference type="GO" id="GO:0046677">
    <property type="term" value="P:response to antibiotic"/>
    <property type="evidence" value="ECO:0007669"/>
    <property type="project" value="UniProtKB-UniRule"/>
</dbReference>
<keyword evidence="6 17" id="KW-0812">Transmembrane</keyword>
<evidence type="ECO:0000256" key="11">
    <source>
        <dbReference type="ARBA" id="ARBA00023136"/>
    </source>
</evidence>
<evidence type="ECO:0000256" key="9">
    <source>
        <dbReference type="ARBA" id="ARBA00022984"/>
    </source>
</evidence>
<comment type="catalytic activity">
    <reaction evidence="16 17">
        <text>di-trans,octa-cis-undecaprenyl diphosphate + H2O = di-trans,octa-cis-undecaprenyl phosphate + phosphate + H(+)</text>
        <dbReference type="Rhea" id="RHEA:28094"/>
        <dbReference type="ChEBI" id="CHEBI:15377"/>
        <dbReference type="ChEBI" id="CHEBI:15378"/>
        <dbReference type="ChEBI" id="CHEBI:43474"/>
        <dbReference type="ChEBI" id="CHEBI:58405"/>
        <dbReference type="ChEBI" id="CHEBI:60392"/>
        <dbReference type="EC" id="3.6.1.27"/>
    </reaction>
</comment>
<name>A0A4Q7PP81_9FIRM</name>
<comment type="caution">
    <text evidence="18">The sequence shown here is derived from an EMBL/GenBank/DDBJ whole genome shotgun (WGS) entry which is preliminary data.</text>
</comment>
<keyword evidence="12 17" id="KW-0046">Antibiotic resistance</keyword>
<keyword evidence="13 17" id="KW-0961">Cell wall biogenesis/degradation</keyword>
<evidence type="ECO:0000256" key="15">
    <source>
        <dbReference type="ARBA" id="ARBA00032932"/>
    </source>
</evidence>
<feature type="transmembrane region" description="Helical" evidence="17">
    <location>
        <begin position="199"/>
        <end position="219"/>
    </location>
</feature>
<dbReference type="PANTHER" id="PTHR30622">
    <property type="entry name" value="UNDECAPRENYL-DIPHOSPHATASE"/>
    <property type="match status" value="1"/>
</dbReference>
<evidence type="ECO:0000256" key="5">
    <source>
        <dbReference type="ARBA" id="ARBA00022475"/>
    </source>
</evidence>
<dbReference type="HAMAP" id="MF_01006">
    <property type="entry name" value="Undec_diphosphatase"/>
    <property type="match status" value="1"/>
</dbReference>
<evidence type="ECO:0000256" key="10">
    <source>
        <dbReference type="ARBA" id="ARBA00022989"/>
    </source>
</evidence>
<evidence type="ECO:0000256" key="6">
    <source>
        <dbReference type="ARBA" id="ARBA00022692"/>
    </source>
</evidence>
<proteinExistence type="inferred from homology"/>
<dbReference type="InterPro" id="IPR003824">
    <property type="entry name" value="UppP"/>
</dbReference>
<evidence type="ECO:0000256" key="7">
    <source>
        <dbReference type="ARBA" id="ARBA00022801"/>
    </source>
</evidence>
<evidence type="ECO:0000256" key="1">
    <source>
        <dbReference type="ARBA" id="ARBA00004651"/>
    </source>
</evidence>
<dbReference type="NCBIfam" id="NF001390">
    <property type="entry name" value="PRK00281.1-4"/>
    <property type="match status" value="1"/>
</dbReference>
<dbReference type="OrthoDB" id="9808289at2"/>
<protein>
    <recommendedName>
        <fullName evidence="4 17">Undecaprenyl-diphosphatase</fullName>
        <ecNumber evidence="3 17">3.6.1.27</ecNumber>
    </recommendedName>
    <alternativeName>
        <fullName evidence="15 17">Bacitracin resistance protein</fullName>
    </alternativeName>
    <alternativeName>
        <fullName evidence="14 17">Undecaprenyl pyrophosphate phosphatase</fullName>
    </alternativeName>
</protein>
<evidence type="ECO:0000256" key="3">
    <source>
        <dbReference type="ARBA" id="ARBA00012374"/>
    </source>
</evidence>
<keyword evidence="8 17" id="KW-0133">Cell shape</keyword>
<dbReference type="EC" id="3.6.1.27" evidence="3 17"/>
<dbReference type="RefSeq" id="WP_130434424.1">
    <property type="nucleotide sequence ID" value="NZ_SGXF01000002.1"/>
</dbReference>
<evidence type="ECO:0000256" key="12">
    <source>
        <dbReference type="ARBA" id="ARBA00023251"/>
    </source>
</evidence>
<sequence length="281" mass="31520">MNLLEWIRIVLIGIIEGITEWLPISSTGHMLLFDELFTTQAPKVFTEQFSEMFMVVIQLGAILAVVTLYFNKLNPWAKSKSVQQKKNTYSLWGKVIVGCLPAAVFGLLFDDWMEAHFGDHVTIAVMLILYGVLFILLEYRNRNREFSIQRFSQMTYKTALIIGLIQILSLVPGTSRSGVTILGAMLIGCSRYIAAEYTFYLAIPVMFGASGLKVVKYLLKGNSFTGEQVLVMAVAMVIAYAVSVLAIKFLVGYIKKHDFTVFGYYRIALGILVLVCFGLFL</sequence>
<comment type="similarity">
    <text evidence="2 17">Belongs to the UppP family.</text>
</comment>
<keyword evidence="19" id="KW-1185">Reference proteome</keyword>
<feature type="transmembrane region" description="Helical" evidence="17">
    <location>
        <begin position="52"/>
        <end position="70"/>
    </location>
</feature>
<evidence type="ECO:0000256" key="14">
    <source>
        <dbReference type="ARBA" id="ARBA00032707"/>
    </source>
</evidence>